<evidence type="ECO:0000313" key="8">
    <source>
        <dbReference type="Proteomes" id="UP001065047"/>
    </source>
</evidence>
<evidence type="ECO:0000259" key="6">
    <source>
        <dbReference type="Pfam" id="PF12000"/>
    </source>
</evidence>
<dbReference type="PANTHER" id="PTHR12526:SF640">
    <property type="entry name" value="COLANIC ACID BIOSYNTHESIS GLYCOSYLTRANSFERASE WCAL-RELATED"/>
    <property type="match status" value="1"/>
</dbReference>
<dbReference type="Gene3D" id="3.40.50.2000">
    <property type="entry name" value="Glycogen Phosphorylase B"/>
    <property type="match status" value="2"/>
</dbReference>
<comment type="caution">
    <text evidence="7">The sequence shown here is derived from an EMBL/GenBank/DDBJ whole genome shotgun (WGS) entry which is preliminary data.</text>
</comment>
<protein>
    <submittedName>
        <fullName evidence="7">Glycosyltransferase</fullName>
    </submittedName>
</protein>
<dbReference type="CDD" id="cd03818">
    <property type="entry name" value="GT4_ExpC-like"/>
    <property type="match status" value="1"/>
</dbReference>
<comment type="similarity">
    <text evidence="1">Belongs to the glycosyltransferase group 1 family. Glycosyltransferase 4 subfamily.</text>
</comment>
<dbReference type="PANTHER" id="PTHR12526">
    <property type="entry name" value="GLYCOSYLTRANSFERASE"/>
    <property type="match status" value="1"/>
</dbReference>
<dbReference type="Proteomes" id="UP001065047">
    <property type="component" value="Unassembled WGS sequence"/>
</dbReference>
<feature type="domain" description="Glycosyl transferase family 1" evidence="5">
    <location>
        <begin position="206"/>
        <end position="382"/>
    </location>
</feature>
<keyword evidence="8" id="KW-1185">Reference proteome</keyword>
<keyword evidence="2" id="KW-0328">Glycosyltransferase</keyword>
<proteinExistence type="inferred from homology"/>
<feature type="compositionally biased region" description="Basic residues" evidence="4">
    <location>
        <begin position="423"/>
        <end position="436"/>
    </location>
</feature>
<dbReference type="RefSeq" id="WP_082781747.1">
    <property type="nucleotide sequence ID" value="NZ_BAPF01000003.1"/>
</dbReference>
<dbReference type="Pfam" id="PF00534">
    <property type="entry name" value="Glycos_transf_1"/>
    <property type="match status" value="1"/>
</dbReference>
<evidence type="ECO:0000259" key="5">
    <source>
        <dbReference type="Pfam" id="PF00534"/>
    </source>
</evidence>
<evidence type="ECO:0000313" key="7">
    <source>
        <dbReference type="EMBL" id="GBQ76663.1"/>
    </source>
</evidence>
<evidence type="ECO:0000256" key="1">
    <source>
        <dbReference type="ARBA" id="ARBA00009481"/>
    </source>
</evidence>
<evidence type="ECO:0000256" key="4">
    <source>
        <dbReference type="SAM" id="MobiDB-lite"/>
    </source>
</evidence>
<gene>
    <name evidence="7" type="ORF">AA14337_0588</name>
</gene>
<evidence type="ECO:0000256" key="2">
    <source>
        <dbReference type="ARBA" id="ARBA00022676"/>
    </source>
</evidence>
<dbReference type="Pfam" id="PF12000">
    <property type="entry name" value="Glyco_trans_4_3"/>
    <property type="match status" value="1"/>
</dbReference>
<feature type="domain" description="Glycosyl transferase family 4" evidence="6">
    <location>
        <begin position="26"/>
        <end position="191"/>
    </location>
</feature>
<name>A0ABQ0PNJ9_9PROT</name>
<dbReference type="InterPro" id="IPR001296">
    <property type="entry name" value="Glyco_trans_1"/>
</dbReference>
<dbReference type="GeneID" id="29556966"/>
<dbReference type="InterPro" id="IPR022623">
    <property type="entry name" value="Glyco_trans_4"/>
</dbReference>
<sequence length="531" mass="58436">MKYLFIHQNFPGQYLHIVRHLVQVGGHDIVFISEDNANLIPGVRRVIYRMPRHATEQTHPGAREFDLGLVRADAVAKAATTLKTLGFEPDIIIGHHGWGELLNIQDVFPDAPVLGYFEFYYHTGPGFDIGFDPEFPVNPAMMPLVRAKNAINLQALTSPGYGQTPTEFQKGAYPDWAQDKITVLREGVDLDLCCPDPTAHRRKFSIKDVHVSPKEKLITYVSRDLEPYRGFHVFMRALPRILKEQPDARVIMVGGDGVSYGARLPSGTWREKMLAELAGQLDLSRVHFVGKVAYEDFLRLLQRSDTHVYLTYPFVASWSLREAMAAGCAIVGSATAPVEEFLEDGVTGRLVPFTEPDRIAEGVLELLNDTRTAKKMRQAARAEAEQTLCMKAYLAEYEELIARLIAAHKPASVQQAAAVQSKPPRKAKAASRKASSKAKVAAAKVVESAPVKKAGRPAAKARQPEARKVASIKGADAKKSVPAQTKATRVSKRAAERISPTEQRASKPAKVAPARAVRTGGRKKKADLVSS</sequence>
<organism evidence="7 8">
    <name type="scientific">Acetobacter malorum DSM 14337</name>
    <dbReference type="NCBI Taxonomy" id="1307910"/>
    <lineage>
        <taxon>Bacteria</taxon>
        <taxon>Pseudomonadati</taxon>
        <taxon>Pseudomonadota</taxon>
        <taxon>Alphaproteobacteria</taxon>
        <taxon>Acetobacterales</taxon>
        <taxon>Acetobacteraceae</taxon>
        <taxon>Acetobacter</taxon>
    </lineage>
</organism>
<evidence type="ECO:0000256" key="3">
    <source>
        <dbReference type="ARBA" id="ARBA00022679"/>
    </source>
</evidence>
<feature type="region of interest" description="Disordered" evidence="4">
    <location>
        <begin position="450"/>
        <end position="531"/>
    </location>
</feature>
<keyword evidence="3" id="KW-0808">Transferase</keyword>
<accession>A0ABQ0PNJ9</accession>
<feature type="region of interest" description="Disordered" evidence="4">
    <location>
        <begin position="416"/>
        <end position="438"/>
    </location>
</feature>
<dbReference type="SUPFAM" id="SSF53756">
    <property type="entry name" value="UDP-Glycosyltransferase/glycogen phosphorylase"/>
    <property type="match status" value="1"/>
</dbReference>
<dbReference type="EMBL" id="BAPF01000003">
    <property type="protein sequence ID" value="GBQ76663.1"/>
    <property type="molecule type" value="Genomic_DNA"/>
</dbReference>
<reference evidence="7" key="1">
    <citation type="submission" date="2013-04" db="EMBL/GenBank/DDBJ databases">
        <title>The genome sequencing project of 58 acetic acid bacteria.</title>
        <authorList>
            <person name="Okamoto-Kainuma A."/>
            <person name="Ishikawa M."/>
            <person name="Umino S."/>
            <person name="Koizumi Y."/>
            <person name="Shiwa Y."/>
            <person name="Yoshikawa H."/>
            <person name="Matsutani M."/>
            <person name="Matsushita K."/>
        </authorList>
    </citation>
    <scope>NUCLEOTIDE SEQUENCE</scope>
    <source>
        <strain evidence="7">DSM 14337</strain>
    </source>
</reference>